<organism evidence="2 3">
    <name type="scientific">Streptomyces antnestii</name>
    <dbReference type="NCBI Taxonomy" id="2494256"/>
    <lineage>
        <taxon>Bacteria</taxon>
        <taxon>Bacillati</taxon>
        <taxon>Actinomycetota</taxon>
        <taxon>Actinomycetes</taxon>
        <taxon>Kitasatosporales</taxon>
        <taxon>Streptomycetaceae</taxon>
        <taxon>Streptomyces</taxon>
    </lineage>
</organism>
<proteinExistence type="predicted"/>
<dbReference type="OrthoDB" id="3853749at2"/>
<reference evidence="2 3" key="1">
    <citation type="submission" date="2019-01" db="EMBL/GenBank/DDBJ databases">
        <title>Genome sequences of Streptomyces and Rhizobium isolates collected from root and soil.</title>
        <authorList>
            <person name="Chhettri S."/>
            <person name="Sevigny J.L."/>
            <person name="Sen A."/>
            <person name="Ennis N."/>
            <person name="Tisa L."/>
        </authorList>
    </citation>
    <scope>NUCLEOTIDE SEQUENCE [LARGE SCALE GENOMIC DNA]</scope>
    <source>
        <strain evidence="2 3">San01</strain>
    </source>
</reference>
<evidence type="ECO:0000313" key="2">
    <source>
        <dbReference type="EMBL" id="RVU17079.1"/>
    </source>
</evidence>
<comment type="caution">
    <text evidence="2">The sequence shown here is derived from an EMBL/GenBank/DDBJ whole genome shotgun (WGS) entry which is preliminary data.</text>
</comment>
<name>A0A3S2V8K4_9ACTN</name>
<protein>
    <recommendedName>
        <fullName evidence="4">Secreted protein</fullName>
    </recommendedName>
</protein>
<evidence type="ECO:0000256" key="1">
    <source>
        <dbReference type="SAM" id="Phobius"/>
    </source>
</evidence>
<dbReference type="EMBL" id="RZYA01000025">
    <property type="protein sequence ID" value="RVU17079.1"/>
    <property type="molecule type" value="Genomic_DNA"/>
</dbReference>
<evidence type="ECO:0000313" key="3">
    <source>
        <dbReference type="Proteomes" id="UP000283128"/>
    </source>
</evidence>
<dbReference type="AlphaFoldDB" id="A0A3S2V8K4"/>
<feature type="transmembrane region" description="Helical" evidence="1">
    <location>
        <begin position="23"/>
        <end position="42"/>
    </location>
</feature>
<accession>A0A3S2V8K4</accession>
<sequence length="261" mass="27755">MPERDDETVPAPGAATRQRLGRLLGLVAVPVLLLGVVGTGIGCTAVTVAHADHDAGAARWKFPAAPREKDTPEKGTGLKASLLPLPDGYGPGPDIIGFGADVELSGRRATAVSKDGLRSLPLRERRTLEKEIDRQQIQGMAVRSYASGDRADGGIVVHITLSRLGNRQAVRQISRFQSRFAEAMAVFRKGPKIKDHKDASCFLPPADKGEKLDMMVCSGHIGDVLVTFSAYGTKAGLVSSGEPAELMREQLDIIKSPGEAV</sequence>
<gene>
    <name evidence="2" type="ORF">EOT10_35345</name>
</gene>
<keyword evidence="3" id="KW-1185">Reference proteome</keyword>
<keyword evidence="1" id="KW-0472">Membrane</keyword>
<dbReference type="Proteomes" id="UP000283128">
    <property type="component" value="Unassembled WGS sequence"/>
</dbReference>
<evidence type="ECO:0008006" key="4">
    <source>
        <dbReference type="Google" id="ProtNLM"/>
    </source>
</evidence>
<keyword evidence="1" id="KW-1133">Transmembrane helix</keyword>
<keyword evidence="1" id="KW-0812">Transmembrane</keyword>